<name>A0AAQ3PQM2_PASNO</name>
<sequence>MLTSPTWLPVSGAVAPILSPLRLPRRPSCRCRPGAPPYPDLDFFS</sequence>
<protein>
    <submittedName>
        <fullName evidence="1">Uncharacterized protein</fullName>
    </submittedName>
</protein>
<dbReference type="Proteomes" id="UP001341281">
    <property type="component" value="Chromosome 01"/>
</dbReference>
<keyword evidence="2" id="KW-1185">Reference proteome</keyword>
<dbReference type="AlphaFoldDB" id="A0AAQ3PQM2"/>
<gene>
    <name evidence="1" type="ORF">U9M48_005647</name>
</gene>
<organism evidence="1 2">
    <name type="scientific">Paspalum notatum var. saurae</name>
    <dbReference type="NCBI Taxonomy" id="547442"/>
    <lineage>
        <taxon>Eukaryota</taxon>
        <taxon>Viridiplantae</taxon>
        <taxon>Streptophyta</taxon>
        <taxon>Embryophyta</taxon>
        <taxon>Tracheophyta</taxon>
        <taxon>Spermatophyta</taxon>
        <taxon>Magnoliopsida</taxon>
        <taxon>Liliopsida</taxon>
        <taxon>Poales</taxon>
        <taxon>Poaceae</taxon>
        <taxon>PACMAD clade</taxon>
        <taxon>Panicoideae</taxon>
        <taxon>Andropogonodae</taxon>
        <taxon>Paspaleae</taxon>
        <taxon>Paspalinae</taxon>
        <taxon>Paspalum</taxon>
    </lineage>
</organism>
<evidence type="ECO:0000313" key="2">
    <source>
        <dbReference type="Proteomes" id="UP001341281"/>
    </source>
</evidence>
<dbReference type="EMBL" id="CP144745">
    <property type="protein sequence ID" value="WVZ54910.1"/>
    <property type="molecule type" value="Genomic_DNA"/>
</dbReference>
<accession>A0AAQ3PQM2</accession>
<proteinExistence type="predicted"/>
<evidence type="ECO:0000313" key="1">
    <source>
        <dbReference type="EMBL" id="WVZ54910.1"/>
    </source>
</evidence>
<reference evidence="1 2" key="1">
    <citation type="submission" date="2024-02" db="EMBL/GenBank/DDBJ databases">
        <title>High-quality chromosome-scale genome assembly of Pensacola bahiagrass (Paspalum notatum Flugge var. saurae).</title>
        <authorList>
            <person name="Vega J.M."/>
            <person name="Podio M."/>
            <person name="Orjuela J."/>
            <person name="Siena L.A."/>
            <person name="Pessino S.C."/>
            <person name="Combes M.C."/>
            <person name="Mariac C."/>
            <person name="Albertini E."/>
            <person name="Pupilli F."/>
            <person name="Ortiz J.P.A."/>
            <person name="Leblanc O."/>
        </authorList>
    </citation>
    <scope>NUCLEOTIDE SEQUENCE [LARGE SCALE GENOMIC DNA]</scope>
    <source>
        <strain evidence="1">R1</strain>
        <tissue evidence="1">Leaf</tissue>
    </source>
</reference>